<feature type="transmembrane region" description="Helical" evidence="1">
    <location>
        <begin position="78"/>
        <end position="100"/>
    </location>
</feature>
<feature type="signal peptide" evidence="2">
    <location>
        <begin position="1"/>
        <end position="24"/>
    </location>
</feature>
<accession>A0A091ATR6</accession>
<evidence type="ECO:0000313" key="5">
    <source>
        <dbReference type="Proteomes" id="UP000029385"/>
    </source>
</evidence>
<keyword evidence="2" id="KW-0732">Signal</keyword>
<dbReference type="InterPro" id="IPR005467">
    <property type="entry name" value="His_kinase_dom"/>
</dbReference>
<feature type="transmembrane region" description="Helical" evidence="1">
    <location>
        <begin position="48"/>
        <end position="66"/>
    </location>
</feature>
<gene>
    <name evidence="4" type="ORF">N789_13030</name>
</gene>
<name>A0A091ATR6_9GAMM</name>
<dbReference type="STRING" id="1121015.GCA_000420545_02648"/>
<dbReference type="PANTHER" id="PTHR34220:SF7">
    <property type="entry name" value="SENSOR HISTIDINE KINASE YPDA"/>
    <property type="match status" value="1"/>
</dbReference>
<dbReference type="EMBL" id="AVCI01000009">
    <property type="protein sequence ID" value="KFN42557.1"/>
    <property type="molecule type" value="Genomic_DNA"/>
</dbReference>
<dbReference type="SUPFAM" id="SSF55874">
    <property type="entry name" value="ATPase domain of HSP90 chaperone/DNA topoisomerase II/histidine kinase"/>
    <property type="match status" value="1"/>
</dbReference>
<dbReference type="OrthoDB" id="2514702at2"/>
<dbReference type="InterPro" id="IPR010559">
    <property type="entry name" value="Sig_transdc_His_kin_internal"/>
</dbReference>
<evidence type="ECO:0000256" key="1">
    <source>
        <dbReference type="SAM" id="Phobius"/>
    </source>
</evidence>
<keyword evidence="5" id="KW-1185">Reference proteome</keyword>
<dbReference type="PATRIC" id="fig|1121015.4.peg.2077"/>
<dbReference type="eggNOG" id="COG2972">
    <property type="taxonomic scope" value="Bacteria"/>
</dbReference>
<organism evidence="4 5">
    <name type="scientific">Arenimonas oryziterrae DSM 21050 = YC6267</name>
    <dbReference type="NCBI Taxonomy" id="1121015"/>
    <lineage>
        <taxon>Bacteria</taxon>
        <taxon>Pseudomonadati</taxon>
        <taxon>Pseudomonadota</taxon>
        <taxon>Gammaproteobacteria</taxon>
        <taxon>Lysobacterales</taxon>
        <taxon>Lysobacteraceae</taxon>
        <taxon>Arenimonas</taxon>
    </lineage>
</organism>
<dbReference type="InterPro" id="IPR036890">
    <property type="entry name" value="HATPase_C_sf"/>
</dbReference>
<dbReference type="PROSITE" id="PS50109">
    <property type="entry name" value="HIS_KIN"/>
    <property type="match status" value="1"/>
</dbReference>
<keyword evidence="1" id="KW-0812">Transmembrane</keyword>
<feature type="transmembrane region" description="Helical" evidence="1">
    <location>
        <begin position="120"/>
        <end position="140"/>
    </location>
</feature>
<dbReference type="InterPro" id="IPR003594">
    <property type="entry name" value="HATPase_dom"/>
</dbReference>
<proteinExistence type="predicted"/>
<dbReference type="Gene3D" id="3.30.565.10">
    <property type="entry name" value="Histidine kinase-like ATPase, C-terminal domain"/>
    <property type="match status" value="1"/>
</dbReference>
<dbReference type="PANTHER" id="PTHR34220">
    <property type="entry name" value="SENSOR HISTIDINE KINASE YPDA"/>
    <property type="match status" value="1"/>
</dbReference>
<dbReference type="InterPro" id="IPR050640">
    <property type="entry name" value="Bact_2-comp_sensor_kinase"/>
</dbReference>
<dbReference type="RefSeq" id="WP_022970253.1">
    <property type="nucleotide sequence ID" value="NZ_ATVD01000006.1"/>
</dbReference>
<protein>
    <recommendedName>
        <fullName evidence="3">Histidine kinase domain-containing protein</fullName>
    </recommendedName>
</protein>
<evidence type="ECO:0000259" key="3">
    <source>
        <dbReference type="PROSITE" id="PS50109"/>
    </source>
</evidence>
<dbReference type="GO" id="GO:0000155">
    <property type="term" value="F:phosphorelay sensor kinase activity"/>
    <property type="evidence" value="ECO:0007669"/>
    <property type="project" value="InterPro"/>
</dbReference>
<comment type="caution">
    <text evidence="4">The sequence shown here is derived from an EMBL/GenBank/DDBJ whole genome shotgun (WGS) entry which is preliminary data.</text>
</comment>
<dbReference type="AlphaFoldDB" id="A0A091ATR6"/>
<feature type="domain" description="Histidine kinase" evidence="3">
    <location>
        <begin position="259"/>
        <end position="352"/>
    </location>
</feature>
<dbReference type="GO" id="GO:0016020">
    <property type="term" value="C:membrane"/>
    <property type="evidence" value="ECO:0007669"/>
    <property type="project" value="InterPro"/>
</dbReference>
<keyword evidence="1" id="KW-0472">Membrane</keyword>
<sequence>MNRKTLTLCLVVCIWWTLNGLATAAQWMKMTGADGHPVPWTQAMPASMIGAWGWIPLTLGLLWLARRHPIVPGRVARAVAVHAAAITAIVVIRALFIYTLDPWLHWYDAPPAFAEVLVQSVWNNLFQGWLMVAAAHALFFSERARERERQATLLQSQLADARLAALASQLNPHFLFNALNSIAELVHRDADAADRMIVGLSALLRSSLDKAGTQEVALQEELRLLGYYLDIEKTRLGQRLQVDWAVAPETLSAHVPPLVLQPLVENAVRHGISQRLTPGQITVRARRERDRLVLEVEDSGGAVGATASAGHGVGLATTRARLEGLYGHDYSFQLLQDPEHGTLVRLTIPFRKLREAA</sequence>
<dbReference type="Pfam" id="PF02518">
    <property type="entry name" value="HATPase_c"/>
    <property type="match status" value="1"/>
</dbReference>
<dbReference type="Pfam" id="PF06580">
    <property type="entry name" value="His_kinase"/>
    <property type="match status" value="1"/>
</dbReference>
<evidence type="ECO:0000256" key="2">
    <source>
        <dbReference type="SAM" id="SignalP"/>
    </source>
</evidence>
<feature type="chain" id="PRO_5001868706" description="Histidine kinase domain-containing protein" evidence="2">
    <location>
        <begin position="25"/>
        <end position="357"/>
    </location>
</feature>
<dbReference type="SMART" id="SM00387">
    <property type="entry name" value="HATPase_c"/>
    <property type="match status" value="1"/>
</dbReference>
<evidence type="ECO:0000313" key="4">
    <source>
        <dbReference type="EMBL" id="KFN42557.1"/>
    </source>
</evidence>
<dbReference type="Proteomes" id="UP000029385">
    <property type="component" value="Unassembled WGS sequence"/>
</dbReference>
<reference evidence="4 5" key="1">
    <citation type="submission" date="2013-09" db="EMBL/GenBank/DDBJ databases">
        <title>Genome sequencing of Arenimonas oryziterrae.</title>
        <authorList>
            <person name="Chen F."/>
            <person name="Wang G."/>
        </authorList>
    </citation>
    <scope>NUCLEOTIDE SEQUENCE [LARGE SCALE GENOMIC DNA]</scope>
    <source>
        <strain evidence="4 5">YC6267</strain>
    </source>
</reference>
<keyword evidence="1" id="KW-1133">Transmembrane helix</keyword>